<dbReference type="OrthoDB" id="409848at2759"/>
<feature type="signal peptide" evidence="1">
    <location>
        <begin position="1"/>
        <end position="18"/>
    </location>
</feature>
<evidence type="ECO:0000256" key="1">
    <source>
        <dbReference type="SAM" id="SignalP"/>
    </source>
</evidence>
<evidence type="ECO:0008006" key="4">
    <source>
        <dbReference type="Google" id="ProtNLM"/>
    </source>
</evidence>
<keyword evidence="3" id="KW-1185">Reference proteome</keyword>
<feature type="chain" id="PRO_5024458834" description="F12P19.7" evidence="1">
    <location>
        <begin position="19"/>
        <end position="408"/>
    </location>
</feature>
<proteinExistence type="predicted"/>
<name>A0A5P1F258_ASPOF</name>
<dbReference type="PANTHER" id="PTHR38360:SF1">
    <property type="entry name" value="F12P19.7"/>
    <property type="match status" value="1"/>
</dbReference>
<dbReference type="EMBL" id="CM007384">
    <property type="protein sequence ID" value="ONK71803.1"/>
    <property type="molecule type" value="Genomic_DNA"/>
</dbReference>
<gene>
    <name evidence="2" type="ORF">A4U43_C04F12560</name>
</gene>
<dbReference type="PANTHER" id="PTHR38360">
    <property type="entry name" value="OS03G0120000 PROTEIN"/>
    <property type="match status" value="1"/>
</dbReference>
<accession>A0A5P1F258</accession>
<dbReference type="OMA" id="ARTKYCT"/>
<dbReference type="SUPFAM" id="SSF53807">
    <property type="entry name" value="Helical backbone' metal receptor"/>
    <property type="match status" value="1"/>
</dbReference>
<dbReference type="AlphaFoldDB" id="A0A5P1F258"/>
<protein>
    <recommendedName>
        <fullName evidence="4">F12P19.7</fullName>
    </recommendedName>
</protein>
<sequence>MGTSLNAFALLSVLFVSGQFMMLAQVRGATKVVPAGDISKVEDAQLFHIYYGQSFKVIKNSVDGKSYLLLQNNSRMATRTKYCTGRIKSFVIPLSSCSADTTFFPVSFFELLGLLESLKGITSDSVTSECVLKLYTSGGIKLVNKTDMQQLSQFTAHFISNIDEEQACNYAAFVPLEERTPLQRAEWIKYLATYTNSEARANVVYDAVKQNYLCLSKAAANLTTRFKPVVAWVGYYEGIWSFGKEGFKLQYVTDAGGENVDDTISNNSYNVSNSDEMENFYAILGTVDVVIDETYVLEPEEYRLSAFLENIGVDDKSCFGFLTNQRLWRYDKRAQKPATLDWYDRAISQPQLVLADLMEAFFPTGNYTTTFFRNLAKDEGVTTIGPEMCDRNTSTPMEPTILPCQSGN</sequence>
<dbReference type="Gramene" id="ONK71803">
    <property type="protein sequence ID" value="ONK71803"/>
    <property type="gene ID" value="A4U43_C04F12560"/>
</dbReference>
<keyword evidence="1" id="KW-0732">Signal</keyword>
<evidence type="ECO:0000313" key="2">
    <source>
        <dbReference type="EMBL" id="ONK71803.1"/>
    </source>
</evidence>
<evidence type="ECO:0000313" key="3">
    <source>
        <dbReference type="Proteomes" id="UP000243459"/>
    </source>
</evidence>
<reference evidence="3" key="1">
    <citation type="journal article" date="2017" name="Nat. Commun.">
        <title>The asparagus genome sheds light on the origin and evolution of a young Y chromosome.</title>
        <authorList>
            <person name="Harkess A."/>
            <person name="Zhou J."/>
            <person name="Xu C."/>
            <person name="Bowers J.E."/>
            <person name="Van der Hulst R."/>
            <person name="Ayyampalayam S."/>
            <person name="Mercati F."/>
            <person name="Riccardi P."/>
            <person name="McKain M.R."/>
            <person name="Kakrana A."/>
            <person name="Tang H."/>
            <person name="Ray J."/>
            <person name="Groenendijk J."/>
            <person name="Arikit S."/>
            <person name="Mathioni S.M."/>
            <person name="Nakano M."/>
            <person name="Shan H."/>
            <person name="Telgmann-Rauber A."/>
            <person name="Kanno A."/>
            <person name="Yue Z."/>
            <person name="Chen H."/>
            <person name="Li W."/>
            <person name="Chen Y."/>
            <person name="Xu X."/>
            <person name="Zhang Y."/>
            <person name="Luo S."/>
            <person name="Chen H."/>
            <person name="Gao J."/>
            <person name="Mao Z."/>
            <person name="Pires J.C."/>
            <person name="Luo M."/>
            <person name="Kudrna D."/>
            <person name="Wing R.A."/>
            <person name="Meyers B.C."/>
            <person name="Yi K."/>
            <person name="Kong H."/>
            <person name="Lavrijsen P."/>
            <person name="Sunseri F."/>
            <person name="Falavigna A."/>
            <person name="Ye Y."/>
            <person name="Leebens-Mack J.H."/>
            <person name="Chen G."/>
        </authorList>
    </citation>
    <scope>NUCLEOTIDE SEQUENCE [LARGE SCALE GENOMIC DNA]</scope>
    <source>
        <strain evidence="3">cv. DH0086</strain>
    </source>
</reference>
<organism evidence="2 3">
    <name type="scientific">Asparagus officinalis</name>
    <name type="common">Garden asparagus</name>
    <dbReference type="NCBI Taxonomy" id="4686"/>
    <lineage>
        <taxon>Eukaryota</taxon>
        <taxon>Viridiplantae</taxon>
        <taxon>Streptophyta</taxon>
        <taxon>Embryophyta</taxon>
        <taxon>Tracheophyta</taxon>
        <taxon>Spermatophyta</taxon>
        <taxon>Magnoliopsida</taxon>
        <taxon>Liliopsida</taxon>
        <taxon>Asparagales</taxon>
        <taxon>Asparagaceae</taxon>
        <taxon>Asparagoideae</taxon>
        <taxon>Asparagus</taxon>
    </lineage>
</organism>
<dbReference type="Proteomes" id="UP000243459">
    <property type="component" value="Chromosome 4"/>
</dbReference>